<protein>
    <recommendedName>
        <fullName evidence="6">RNA polymerase sigma factor</fullName>
    </recommendedName>
</protein>
<dbReference type="GO" id="GO:0003677">
    <property type="term" value="F:DNA binding"/>
    <property type="evidence" value="ECO:0007669"/>
    <property type="project" value="UniProtKB-KW"/>
</dbReference>
<dbReference type="Pfam" id="PF04542">
    <property type="entry name" value="Sigma70_r2"/>
    <property type="match status" value="1"/>
</dbReference>
<dbReference type="Gene3D" id="1.10.1740.10">
    <property type="match status" value="1"/>
</dbReference>
<evidence type="ECO:0000256" key="7">
    <source>
        <dbReference type="SAM" id="MobiDB-lite"/>
    </source>
</evidence>
<proteinExistence type="inferred from homology"/>
<dbReference type="STRING" id="414703.SAMN04488125_103214"/>
<dbReference type="SUPFAM" id="SSF88659">
    <property type="entry name" value="Sigma3 and sigma4 domains of RNA polymerase sigma factors"/>
    <property type="match status" value="1"/>
</dbReference>
<keyword evidence="11" id="KW-1185">Reference proteome</keyword>
<reference evidence="11" key="1">
    <citation type="submission" date="2016-10" db="EMBL/GenBank/DDBJ databases">
        <authorList>
            <person name="Varghese N."/>
            <person name="Submissions S."/>
        </authorList>
    </citation>
    <scope>NUCLEOTIDE SEQUENCE [LARGE SCALE GENOMIC DNA]</scope>
    <source>
        <strain evidence="11">CGMCC 1.6474</strain>
    </source>
</reference>
<keyword evidence="4 6" id="KW-0238">DNA-binding</keyword>
<dbReference type="InterPro" id="IPR013324">
    <property type="entry name" value="RNA_pol_sigma_r3/r4-like"/>
</dbReference>
<keyword evidence="5 6" id="KW-0804">Transcription</keyword>
<dbReference type="InterPro" id="IPR007627">
    <property type="entry name" value="RNA_pol_sigma70_r2"/>
</dbReference>
<dbReference type="PANTHER" id="PTHR43133:SF25">
    <property type="entry name" value="RNA POLYMERASE SIGMA FACTOR RFAY-RELATED"/>
    <property type="match status" value="1"/>
</dbReference>
<dbReference type="Proteomes" id="UP000198804">
    <property type="component" value="Unassembled WGS sequence"/>
</dbReference>
<keyword evidence="2 6" id="KW-0805">Transcription regulation</keyword>
<evidence type="ECO:0000256" key="2">
    <source>
        <dbReference type="ARBA" id="ARBA00023015"/>
    </source>
</evidence>
<dbReference type="GO" id="GO:0006352">
    <property type="term" value="P:DNA-templated transcription initiation"/>
    <property type="evidence" value="ECO:0007669"/>
    <property type="project" value="InterPro"/>
</dbReference>
<dbReference type="EMBL" id="FOSV01000003">
    <property type="protein sequence ID" value="SFK68457.1"/>
    <property type="molecule type" value="Genomic_DNA"/>
</dbReference>
<gene>
    <name evidence="10" type="ORF">SAMN04488125_103214</name>
</gene>
<dbReference type="PROSITE" id="PS01063">
    <property type="entry name" value="SIGMA70_ECF"/>
    <property type="match status" value="1"/>
</dbReference>
<evidence type="ECO:0000256" key="4">
    <source>
        <dbReference type="ARBA" id="ARBA00023125"/>
    </source>
</evidence>
<dbReference type="SUPFAM" id="SSF88946">
    <property type="entry name" value="Sigma2 domain of RNA polymerase sigma factors"/>
    <property type="match status" value="1"/>
</dbReference>
<feature type="domain" description="RNA polymerase sigma factor 70 region 4 type 2" evidence="9">
    <location>
        <begin position="167"/>
        <end position="219"/>
    </location>
</feature>
<sequence length="235" mass="25695">MTDEPTHADHEDLPEADRQDATKAVPGHLALALRDYFDVAAQAPLPGRLGELLARVEASLAAHGGRMETVFRDDLVKALPMLRTFAISLTGNPSRADDLVQETMVKAWANRERFTPGTNFTAWLFTILRNQFYTEVRKGRREVEDADGVHAGTLTTQADQEHAAGLRMVMNLIGTLPLPQRQALLLVGAEGFTYEEAAERLGCQVGTVKSRVSRARAFLSESFEGLPNGLAAARA</sequence>
<dbReference type="OrthoDB" id="9797134at2"/>
<feature type="region of interest" description="Disordered" evidence="7">
    <location>
        <begin position="1"/>
        <end position="21"/>
    </location>
</feature>
<evidence type="ECO:0000259" key="9">
    <source>
        <dbReference type="Pfam" id="PF08281"/>
    </source>
</evidence>
<dbReference type="InterPro" id="IPR000838">
    <property type="entry name" value="RNA_pol_sigma70_ECF_CS"/>
</dbReference>
<dbReference type="InterPro" id="IPR013325">
    <property type="entry name" value="RNA_pol_sigma_r2"/>
</dbReference>
<evidence type="ECO:0000256" key="3">
    <source>
        <dbReference type="ARBA" id="ARBA00023082"/>
    </source>
</evidence>
<feature type="domain" description="RNA polymerase sigma-70 region 2" evidence="8">
    <location>
        <begin position="79"/>
        <end position="141"/>
    </location>
</feature>
<accession>A0A1I4BJU6</accession>
<dbReference type="CDD" id="cd06171">
    <property type="entry name" value="Sigma70_r4"/>
    <property type="match status" value="1"/>
</dbReference>
<dbReference type="Pfam" id="PF08281">
    <property type="entry name" value="Sigma70_r4_2"/>
    <property type="match status" value="1"/>
</dbReference>
<dbReference type="RefSeq" id="WP_091943100.1">
    <property type="nucleotide sequence ID" value="NZ_FOSV01000003.1"/>
</dbReference>
<evidence type="ECO:0000256" key="6">
    <source>
        <dbReference type="RuleBase" id="RU000716"/>
    </source>
</evidence>
<dbReference type="InterPro" id="IPR014284">
    <property type="entry name" value="RNA_pol_sigma-70_dom"/>
</dbReference>
<evidence type="ECO:0000313" key="10">
    <source>
        <dbReference type="EMBL" id="SFK68457.1"/>
    </source>
</evidence>
<dbReference type="NCBIfam" id="TIGR02937">
    <property type="entry name" value="sigma70-ECF"/>
    <property type="match status" value="1"/>
</dbReference>
<comment type="similarity">
    <text evidence="1 6">Belongs to the sigma-70 factor family. ECF subfamily.</text>
</comment>
<evidence type="ECO:0000256" key="5">
    <source>
        <dbReference type="ARBA" id="ARBA00023163"/>
    </source>
</evidence>
<dbReference type="PANTHER" id="PTHR43133">
    <property type="entry name" value="RNA POLYMERASE ECF-TYPE SIGMA FACTO"/>
    <property type="match status" value="1"/>
</dbReference>
<dbReference type="AlphaFoldDB" id="A0A1I4BJU6"/>
<dbReference type="GO" id="GO:0016987">
    <property type="term" value="F:sigma factor activity"/>
    <property type="evidence" value="ECO:0007669"/>
    <property type="project" value="UniProtKB-KW"/>
</dbReference>
<name>A0A1I4BJU6_9HYPH</name>
<evidence type="ECO:0000256" key="1">
    <source>
        <dbReference type="ARBA" id="ARBA00010641"/>
    </source>
</evidence>
<keyword evidence="3 6" id="KW-0731">Sigma factor</keyword>
<dbReference type="Gene3D" id="1.10.10.10">
    <property type="entry name" value="Winged helix-like DNA-binding domain superfamily/Winged helix DNA-binding domain"/>
    <property type="match status" value="1"/>
</dbReference>
<dbReference type="InterPro" id="IPR036388">
    <property type="entry name" value="WH-like_DNA-bd_sf"/>
</dbReference>
<dbReference type="InterPro" id="IPR013249">
    <property type="entry name" value="RNA_pol_sigma70_r4_t2"/>
</dbReference>
<organism evidence="10 11">
    <name type="scientific">Methylorubrum salsuginis</name>
    <dbReference type="NCBI Taxonomy" id="414703"/>
    <lineage>
        <taxon>Bacteria</taxon>
        <taxon>Pseudomonadati</taxon>
        <taxon>Pseudomonadota</taxon>
        <taxon>Alphaproteobacteria</taxon>
        <taxon>Hyphomicrobiales</taxon>
        <taxon>Methylobacteriaceae</taxon>
        <taxon>Methylorubrum</taxon>
    </lineage>
</organism>
<evidence type="ECO:0000259" key="8">
    <source>
        <dbReference type="Pfam" id="PF04542"/>
    </source>
</evidence>
<evidence type="ECO:0000313" key="11">
    <source>
        <dbReference type="Proteomes" id="UP000198804"/>
    </source>
</evidence>
<dbReference type="InterPro" id="IPR039425">
    <property type="entry name" value="RNA_pol_sigma-70-like"/>
</dbReference>